<dbReference type="InterPro" id="IPR040225">
    <property type="entry name" value="GIL1-like"/>
</dbReference>
<evidence type="ECO:0000313" key="2">
    <source>
        <dbReference type="EMBL" id="KAJ4960628.1"/>
    </source>
</evidence>
<keyword evidence="3" id="KW-1185">Reference proteome</keyword>
<dbReference type="Proteomes" id="UP001141806">
    <property type="component" value="Unassembled WGS sequence"/>
</dbReference>
<gene>
    <name evidence="2" type="ORF">NE237_020538</name>
</gene>
<accession>A0A9Q0H6U4</accession>
<evidence type="ECO:0000259" key="1">
    <source>
        <dbReference type="Pfam" id="PF24994"/>
    </source>
</evidence>
<comment type="caution">
    <text evidence="2">The sequence shown here is derived from an EMBL/GenBank/DDBJ whole genome shotgun (WGS) entry which is preliminary data.</text>
</comment>
<dbReference type="OrthoDB" id="1915848at2759"/>
<protein>
    <recommendedName>
        <fullName evidence="1">GIL1/IRKI C-terminal domain-containing protein</fullName>
    </recommendedName>
</protein>
<sequence length="154" mass="17634">MFVEIVKRVWLLHCLSFSFELDASIFQVRRGCRFFKVYMETVAKDDVLSLPMDMAGVIVDLLQLVQALLHFLQQIIQQINRDVYYSLFPFQSSNTVDEIDVEEANNKSVSECSPESPQELSRIVNGNQGTELGRIVSPETESGLNARLRKFLPF</sequence>
<dbReference type="EMBL" id="JAMYWD010000009">
    <property type="protein sequence ID" value="KAJ4960628.1"/>
    <property type="molecule type" value="Genomic_DNA"/>
</dbReference>
<proteinExistence type="predicted"/>
<organism evidence="2 3">
    <name type="scientific">Protea cynaroides</name>
    <dbReference type="NCBI Taxonomy" id="273540"/>
    <lineage>
        <taxon>Eukaryota</taxon>
        <taxon>Viridiplantae</taxon>
        <taxon>Streptophyta</taxon>
        <taxon>Embryophyta</taxon>
        <taxon>Tracheophyta</taxon>
        <taxon>Spermatophyta</taxon>
        <taxon>Magnoliopsida</taxon>
        <taxon>Proteales</taxon>
        <taxon>Proteaceae</taxon>
        <taxon>Protea</taxon>
    </lineage>
</organism>
<reference evidence="2" key="1">
    <citation type="journal article" date="2023" name="Plant J.">
        <title>The genome of the king protea, Protea cynaroides.</title>
        <authorList>
            <person name="Chang J."/>
            <person name="Duong T.A."/>
            <person name="Schoeman C."/>
            <person name="Ma X."/>
            <person name="Roodt D."/>
            <person name="Barker N."/>
            <person name="Li Z."/>
            <person name="Van de Peer Y."/>
            <person name="Mizrachi E."/>
        </authorList>
    </citation>
    <scope>NUCLEOTIDE SEQUENCE</scope>
    <source>
        <tissue evidence="2">Young leaves</tissue>
    </source>
</reference>
<feature type="domain" description="GIL1/IRKI C-terminal" evidence="1">
    <location>
        <begin position="25"/>
        <end position="47"/>
    </location>
</feature>
<evidence type="ECO:0000313" key="3">
    <source>
        <dbReference type="Proteomes" id="UP001141806"/>
    </source>
</evidence>
<name>A0A9Q0H6U4_9MAGN</name>
<dbReference type="GO" id="GO:0009639">
    <property type="term" value="P:response to red or far red light"/>
    <property type="evidence" value="ECO:0007669"/>
    <property type="project" value="InterPro"/>
</dbReference>
<dbReference type="AlphaFoldDB" id="A0A9Q0H6U4"/>
<dbReference type="Pfam" id="PF24994">
    <property type="entry name" value="GIL1_IRKI_C"/>
    <property type="match status" value="1"/>
</dbReference>
<dbReference type="PANTHER" id="PTHR31161">
    <property type="entry name" value="PROTEIN GRAVITROPIC IN THE LIGHT 1"/>
    <property type="match status" value="1"/>
</dbReference>
<dbReference type="InterPro" id="IPR056813">
    <property type="entry name" value="GIL1_IRKI_C"/>
</dbReference>
<dbReference type="GO" id="GO:0009959">
    <property type="term" value="P:negative gravitropism"/>
    <property type="evidence" value="ECO:0007669"/>
    <property type="project" value="InterPro"/>
</dbReference>